<sequence>MYSENRNMYSTFKDLTHCKLLESNKLICENNKPIFLSNSRQICEIMPLTNPKEIPKNCDVRITNSINEIWHKLSNNSSWIYITPKEIDVTLSCTNYPLTSFLLNNVGIITLKENCKLYTSFIIISSDPTVQSSNFQSVIPDIDLVNDCCENKILKNLSVPNFVPIRPVNLDRDSLNIASHKLDQLKDVADELYVPLYSTLTNNSYFVYVICTIFKCILLYLVYRLYRYVSAKCNKRHEHDKSPSCQQITNCLMLNICSKRKNFNSDITLEGEPGPSVDDELSSSNNLRRSIRIAKLKDKM</sequence>
<keyword evidence="1" id="KW-0812">Transmembrane</keyword>
<keyword evidence="3" id="KW-1185">Reference proteome</keyword>
<keyword evidence="1" id="KW-1133">Transmembrane helix</keyword>
<keyword evidence="1" id="KW-0472">Membrane</keyword>
<proteinExistence type="predicted"/>
<comment type="caution">
    <text evidence="2">The sequence shown here is derived from an EMBL/GenBank/DDBJ whole genome shotgun (WGS) entry which is preliminary data.</text>
</comment>
<reference evidence="2" key="1">
    <citation type="journal article" date="2023" name="Insect Mol. Biol.">
        <title>Genome sequencing provides insights into the evolution of gene families encoding plant cell wall-degrading enzymes in longhorned beetles.</title>
        <authorList>
            <person name="Shin N.R."/>
            <person name="Okamura Y."/>
            <person name="Kirsch R."/>
            <person name="Pauchet Y."/>
        </authorList>
    </citation>
    <scope>NUCLEOTIDE SEQUENCE</scope>
    <source>
        <strain evidence="2">RBIC_L_NR</strain>
    </source>
</reference>
<evidence type="ECO:0000256" key="1">
    <source>
        <dbReference type="SAM" id="Phobius"/>
    </source>
</evidence>
<gene>
    <name evidence="2" type="ORF">NQ314_012706</name>
</gene>
<feature type="transmembrane region" description="Helical" evidence="1">
    <location>
        <begin position="205"/>
        <end position="226"/>
    </location>
</feature>
<protein>
    <recommendedName>
        <fullName evidence="4">Envelope protein</fullName>
    </recommendedName>
</protein>
<evidence type="ECO:0008006" key="4">
    <source>
        <dbReference type="Google" id="ProtNLM"/>
    </source>
</evidence>
<dbReference type="Pfam" id="PF12259">
    <property type="entry name" value="Baculo_F"/>
    <property type="match status" value="1"/>
</dbReference>
<evidence type="ECO:0000313" key="3">
    <source>
        <dbReference type="Proteomes" id="UP001162156"/>
    </source>
</evidence>
<dbReference type="InterPro" id="IPR022048">
    <property type="entry name" value="Envelope_fusion-like"/>
</dbReference>
<dbReference type="Proteomes" id="UP001162156">
    <property type="component" value="Unassembled WGS sequence"/>
</dbReference>
<name>A0AAV8XAJ2_9CUCU</name>
<accession>A0AAV8XAJ2</accession>
<evidence type="ECO:0000313" key="2">
    <source>
        <dbReference type="EMBL" id="KAJ8935657.1"/>
    </source>
</evidence>
<organism evidence="2 3">
    <name type="scientific">Rhamnusium bicolor</name>
    <dbReference type="NCBI Taxonomy" id="1586634"/>
    <lineage>
        <taxon>Eukaryota</taxon>
        <taxon>Metazoa</taxon>
        <taxon>Ecdysozoa</taxon>
        <taxon>Arthropoda</taxon>
        <taxon>Hexapoda</taxon>
        <taxon>Insecta</taxon>
        <taxon>Pterygota</taxon>
        <taxon>Neoptera</taxon>
        <taxon>Endopterygota</taxon>
        <taxon>Coleoptera</taxon>
        <taxon>Polyphaga</taxon>
        <taxon>Cucujiformia</taxon>
        <taxon>Chrysomeloidea</taxon>
        <taxon>Cerambycidae</taxon>
        <taxon>Lepturinae</taxon>
        <taxon>Rhagiini</taxon>
        <taxon>Rhamnusium</taxon>
    </lineage>
</organism>
<dbReference type="EMBL" id="JANEYF010003537">
    <property type="protein sequence ID" value="KAJ8935657.1"/>
    <property type="molecule type" value="Genomic_DNA"/>
</dbReference>
<dbReference type="AlphaFoldDB" id="A0AAV8XAJ2"/>